<evidence type="ECO:0000313" key="1">
    <source>
        <dbReference type="EMBL" id="KAL1530488.1"/>
    </source>
</evidence>
<name>A0AB34KBK4_PRYPA</name>
<keyword evidence="2" id="KW-1185">Reference proteome</keyword>
<organism evidence="1 2">
    <name type="scientific">Prymnesium parvum</name>
    <name type="common">Toxic golden alga</name>
    <dbReference type="NCBI Taxonomy" id="97485"/>
    <lineage>
        <taxon>Eukaryota</taxon>
        <taxon>Haptista</taxon>
        <taxon>Haptophyta</taxon>
        <taxon>Prymnesiophyceae</taxon>
        <taxon>Prymnesiales</taxon>
        <taxon>Prymnesiaceae</taxon>
        <taxon>Prymnesium</taxon>
    </lineage>
</organism>
<protein>
    <submittedName>
        <fullName evidence="1">Uncharacterized protein</fullName>
    </submittedName>
</protein>
<proteinExistence type="predicted"/>
<dbReference type="AlphaFoldDB" id="A0AB34KBK4"/>
<dbReference type="EMBL" id="JBGBPQ010000001">
    <property type="protein sequence ID" value="KAL1530488.1"/>
    <property type="molecule type" value="Genomic_DNA"/>
</dbReference>
<reference evidence="1 2" key="1">
    <citation type="journal article" date="2024" name="Science">
        <title>Giant polyketide synthase enzymes in the biosynthesis of giant marine polyether toxins.</title>
        <authorList>
            <person name="Fallon T.R."/>
            <person name="Shende V.V."/>
            <person name="Wierzbicki I.H."/>
            <person name="Pendleton A.L."/>
            <person name="Watervoot N.F."/>
            <person name="Auber R.P."/>
            <person name="Gonzalez D.J."/>
            <person name="Wisecaver J.H."/>
            <person name="Moore B.S."/>
        </authorList>
    </citation>
    <scope>NUCLEOTIDE SEQUENCE [LARGE SCALE GENOMIC DNA]</scope>
    <source>
        <strain evidence="1 2">12B1</strain>
    </source>
</reference>
<dbReference type="Proteomes" id="UP001515480">
    <property type="component" value="Unassembled WGS sequence"/>
</dbReference>
<dbReference type="CDD" id="cd09272">
    <property type="entry name" value="RNase_HI_RT_Ty1"/>
    <property type="match status" value="1"/>
</dbReference>
<evidence type="ECO:0000313" key="2">
    <source>
        <dbReference type="Proteomes" id="UP001515480"/>
    </source>
</evidence>
<accession>A0AB34KBK4</accession>
<comment type="caution">
    <text evidence="1">The sequence shown here is derived from an EMBL/GenBank/DDBJ whole genome shotgun (WGS) entry which is preliminary data.</text>
</comment>
<gene>
    <name evidence="1" type="ORF">AB1Y20_001390</name>
</gene>
<sequence length="263" mass="27867">MRRNVKLHVGSGRLQSCIPLRRWHCRAGPGVASAAPCASSESHLAGRVDNASLAYYVVCDGDLRIDRSVSGIVHKFAGAAVAVQSVRQHSIAIDAHSSECFTASTAACQAVAYRGILTELRISQEVPTPVYSDSRSTLMVAQNSAALRKSIFILRRILYMREAVDAGEVDFYSCAGGTNPADPLTKYVTKRVFLGARRFWMGGALAGAEAAGAAISASAYLASAEHASGQQTSLTKSELPPPSRAEIPRPNKVLMTCSSGLLG</sequence>